<evidence type="ECO:0000313" key="1">
    <source>
        <dbReference type="EMBL" id="VAX76251.1"/>
    </source>
</evidence>
<protein>
    <submittedName>
        <fullName evidence="1">PTS system glucose-specific EIIA component</fullName>
    </submittedName>
</protein>
<accession>A0A3B1DKK2</accession>
<dbReference type="Proteomes" id="UP000271849">
    <property type="component" value="Chromosome"/>
</dbReference>
<gene>
    <name evidence="1" type="primary">crr</name>
    <name evidence="1" type="ORF">BUCINSTRO3249_0039</name>
</gene>
<dbReference type="EMBL" id="LR025085">
    <property type="protein sequence ID" value="VAX76251.1"/>
    <property type="molecule type" value="Genomic_DNA"/>
</dbReference>
<proteinExistence type="predicted"/>
<dbReference type="InterPro" id="IPR011055">
    <property type="entry name" value="Dup_hybrid_motif"/>
</dbReference>
<dbReference type="AlphaFoldDB" id="A0A3B1DKK2"/>
<reference evidence="2" key="1">
    <citation type="submission" date="2018-09" db="EMBL/GenBank/DDBJ databases">
        <authorList>
            <person name="Manzano-Marin A."/>
            <person name="Manzano-Marin A."/>
        </authorList>
    </citation>
    <scope>NUCLEOTIDE SEQUENCE [LARGE SCALE GENOMIC DNA]</scope>
    <source>
        <strain evidence="2">BuCistrobi</strain>
    </source>
</reference>
<dbReference type="OrthoDB" id="6554000at2"/>
<sequence length="145" mass="16881">MDNKKYIFSPISGNIKKIFEKKKNKIYKKKITICSQGNIIVAPCNGIIYNCQLEKMSFIMQLDSNITITIKNKYKKKNKVYQMIKNKKNQKICAGTIIFTIKNSNIKKNIINLDTLIKIYSNKKMKKKKNFLYYVRAGISILAVI</sequence>
<dbReference type="Gene3D" id="2.70.70.10">
    <property type="entry name" value="Glucose Permease (Domain IIA)"/>
    <property type="match status" value="1"/>
</dbReference>
<dbReference type="SUPFAM" id="SSF51261">
    <property type="entry name" value="Duplicated hybrid motif"/>
    <property type="match status" value="1"/>
</dbReference>
<evidence type="ECO:0000313" key="2">
    <source>
        <dbReference type="Proteomes" id="UP000271849"/>
    </source>
</evidence>
<dbReference type="RefSeq" id="WP_158348909.1">
    <property type="nucleotide sequence ID" value="NZ_LR025085.1"/>
</dbReference>
<name>A0A3B1DKK2_9GAMM</name>
<organism evidence="1 2">
    <name type="scientific">Buchnera aphidicola</name>
    <name type="common">Cinara strobi</name>
    <dbReference type="NCBI Taxonomy" id="1921549"/>
    <lineage>
        <taxon>Bacteria</taxon>
        <taxon>Pseudomonadati</taxon>
        <taxon>Pseudomonadota</taxon>
        <taxon>Gammaproteobacteria</taxon>
        <taxon>Enterobacterales</taxon>
        <taxon>Erwiniaceae</taxon>
        <taxon>Buchnera</taxon>
    </lineage>
</organism>